<evidence type="ECO:0000313" key="3">
    <source>
        <dbReference type="Proteomes" id="UP001345691"/>
    </source>
</evidence>
<sequence length="287" mass="31695">MSATAQSTHDQALEFQDNLNSSDIEPSTDDESGNPFAKRGANRIVMMFANVEENRVSSKKTYNQLQKNGVQVSSIGSQAVFHSWKNTYEAWISRQRKGSTGPPSIENIIRFLDGTLLVKGESMEAVGASSRNAPARRHSDTQARPDSPIFEVTSATPRGRGTRQSGRETQSSVKHQTSTRSLPDSSGHVKSERKWRDPSVGTPYNKRNRTKAEFIELDDGDRGAFLPEADPNSEVAGPYLAKCTFLKDSAQLVGVPFEEDLWRDVLKAAEQEGLAGWEPKLNDILPD</sequence>
<comment type="caution">
    <text evidence="2">The sequence shown here is derived from an EMBL/GenBank/DDBJ whole genome shotgun (WGS) entry which is preliminary data.</text>
</comment>
<protein>
    <recommendedName>
        <fullName evidence="4">BRCT domain-containing protein</fullName>
    </recommendedName>
</protein>
<feature type="compositionally biased region" description="Polar residues" evidence="1">
    <location>
        <begin position="162"/>
        <end position="184"/>
    </location>
</feature>
<organism evidence="2 3">
    <name type="scientific">Exophiala sideris</name>
    <dbReference type="NCBI Taxonomy" id="1016849"/>
    <lineage>
        <taxon>Eukaryota</taxon>
        <taxon>Fungi</taxon>
        <taxon>Dikarya</taxon>
        <taxon>Ascomycota</taxon>
        <taxon>Pezizomycotina</taxon>
        <taxon>Eurotiomycetes</taxon>
        <taxon>Chaetothyriomycetidae</taxon>
        <taxon>Chaetothyriales</taxon>
        <taxon>Herpotrichiellaceae</taxon>
        <taxon>Exophiala</taxon>
    </lineage>
</organism>
<reference evidence="2 3" key="1">
    <citation type="submission" date="2023-08" db="EMBL/GenBank/DDBJ databases">
        <title>Black Yeasts Isolated from many extreme environments.</title>
        <authorList>
            <person name="Coleine C."/>
            <person name="Stajich J.E."/>
            <person name="Selbmann L."/>
        </authorList>
    </citation>
    <scope>NUCLEOTIDE SEQUENCE [LARGE SCALE GENOMIC DNA]</scope>
    <source>
        <strain evidence="2 3">CCFEE 6328</strain>
    </source>
</reference>
<dbReference type="EMBL" id="JAVRRF010000014">
    <property type="protein sequence ID" value="KAK5058315.1"/>
    <property type="molecule type" value="Genomic_DNA"/>
</dbReference>
<feature type="region of interest" description="Disordered" evidence="1">
    <location>
        <begin position="1"/>
        <end position="37"/>
    </location>
</feature>
<feature type="compositionally biased region" description="Polar residues" evidence="1">
    <location>
        <begin position="1"/>
        <end position="10"/>
    </location>
</feature>
<evidence type="ECO:0000313" key="2">
    <source>
        <dbReference type="EMBL" id="KAK5058315.1"/>
    </source>
</evidence>
<accession>A0ABR0J7S4</accession>
<dbReference type="Proteomes" id="UP001345691">
    <property type="component" value="Unassembled WGS sequence"/>
</dbReference>
<gene>
    <name evidence="2" type="ORF">LTR69_006719</name>
</gene>
<feature type="compositionally biased region" description="Basic and acidic residues" evidence="1">
    <location>
        <begin position="187"/>
        <end position="197"/>
    </location>
</feature>
<feature type="region of interest" description="Disordered" evidence="1">
    <location>
        <begin position="127"/>
        <end position="208"/>
    </location>
</feature>
<proteinExistence type="predicted"/>
<evidence type="ECO:0008006" key="4">
    <source>
        <dbReference type="Google" id="ProtNLM"/>
    </source>
</evidence>
<name>A0ABR0J7S4_9EURO</name>
<evidence type="ECO:0000256" key="1">
    <source>
        <dbReference type="SAM" id="MobiDB-lite"/>
    </source>
</evidence>
<keyword evidence="3" id="KW-1185">Reference proteome</keyword>